<name>A0ABT6P5R1_9BACT</name>
<dbReference type="RefSeq" id="WP_136971962.1">
    <property type="nucleotide sequence ID" value="NZ_JARZHI010000069.1"/>
</dbReference>
<accession>A0ABT6P5R1</accession>
<evidence type="ECO:0000313" key="2">
    <source>
        <dbReference type="EMBL" id="MDI1435952.1"/>
    </source>
</evidence>
<keyword evidence="3" id="KW-1185">Reference proteome</keyword>
<protein>
    <submittedName>
        <fullName evidence="2">Uncharacterized protein</fullName>
    </submittedName>
</protein>
<keyword evidence="1" id="KW-0812">Transmembrane</keyword>
<gene>
    <name evidence="2" type="ORF">QHF89_40985</name>
</gene>
<dbReference type="Proteomes" id="UP001160301">
    <property type="component" value="Unassembled WGS sequence"/>
</dbReference>
<comment type="caution">
    <text evidence="2">The sequence shown here is derived from an EMBL/GenBank/DDBJ whole genome shotgun (WGS) entry which is preliminary data.</text>
</comment>
<proteinExistence type="predicted"/>
<organism evidence="2 3">
    <name type="scientific">Polyangium sorediatum</name>
    <dbReference type="NCBI Taxonomy" id="889274"/>
    <lineage>
        <taxon>Bacteria</taxon>
        <taxon>Pseudomonadati</taxon>
        <taxon>Myxococcota</taxon>
        <taxon>Polyangia</taxon>
        <taxon>Polyangiales</taxon>
        <taxon>Polyangiaceae</taxon>
        <taxon>Polyangium</taxon>
    </lineage>
</organism>
<sequence>MIRSHIYSPGFARGATVAAGIAALIFAVDDAHSMVLGWIANRHAILSTLFGVIARITHDRARRDGWKPGAFLTSLALLGAMFSGESGLGALAYLFAYALFLDRAPLRSRVAALLPHVGAALVWFAAYKLGRRWTIRRSVWVVWEKTRFVPFVVPKVGETSDLVVVSYQTAVGG</sequence>
<evidence type="ECO:0000256" key="1">
    <source>
        <dbReference type="SAM" id="Phobius"/>
    </source>
</evidence>
<dbReference type="EMBL" id="JARZHI010000069">
    <property type="protein sequence ID" value="MDI1435952.1"/>
    <property type="molecule type" value="Genomic_DNA"/>
</dbReference>
<feature type="transmembrane region" description="Helical" evidence="1">
    <location>
        <begin position="34"/>
        <end position="54"/>
    </location>
</feature>
<feature type="transmembrane region" description="Helical" evidence="1">
    <location>
        <begin position="75"/>
        <end position="100"/>
    </location>
</feature>
<feature type="transmembrane region" description="Helical" evidence="1">
    <location>
        <begin position="106"/>
        <end position="127"/>
    </location>
</feature>
<feature type="transmembrane region" description="Helical" evidence="1">
    <location>
        <begin position="12"/>
        <end position="28"/>
    </location>
</feature>
<evidence type="ECO:0000313" key="3">
    <source>
        <dbReference type="Proteomes" id="UP001160301"/>
    </source>
</evidence>
<reference evidence="2 3" key="1">
    <citation type="submission" date="2023-04" db="EMBL/GenBank/DDBJ databases">
        <title>The genome sequence of Polyangium sorediatum DSM14670.</title>
        <authorList>
            <person name="Zhang X."/>
        </authorList>
    </citation>
    <scope>NUCLEOTIDE SEQUENCE [LARGE SCALE GENOMIC DNA]</scope>
    <source>
        <strain evidence="2 3">DSM 14670</strain>
    </source>
</reference>
<keyword evidence="1" id="KW-0472">Membrane</keyword>
<keyword evidence="1" id="KW-1133">Transmembrane helix</keyword>